<dbReference type="AlphaFoldDB" id="A0A7J3Y0R8"/>
<feature type="binding site" evidence="7">
    <location>
        <position position="190"/>
    </location>
    <ligand>
        <name>Mg(2+)</name>
        <dbReference type="ChEBI" id="CHEBI:18420"/>
    </ligand>
</feature>
<comment type="pathway">
    <text evidence="7">Carbohydrate metabolism; tricarboxylic acid cycle; succinate from succinyl-CoA (ligase route): step 1/1.</text>
</comment>
<dbReference type="FunFam" id="3.40.50.261:FF:000007">
    <property type="entry name" value="Succinate--CoA ligase [ADP-forming] subunit beta"/>
    <property type="match status" value="1"/>
</dbReference>
<dbReference type="HAMAP" id="MF_00558">
    <property type="entry name" value="Succ_CoA_beta"/>
    <property type="match status" value="1"/>
</dbReference>
<dbReference type="InterPro" id="IPR005811">
    <property type="entry name" value="SUCC_ACL_C"/>
</dbReference>
<comment type="caution">
    <text evidence="9">The sequence shown here is derived from an EMBL/GenBank/DDBJ whole genome shotgun (WGS) entry which is preliminary data.</text>
</comment>
<dbReference type="PIRSF" id="PIRSF001554">
    <property type="entry name" value="SucCS_beta"/>
    <property type="match status" value="1"/>
</dbReference>
<dbReference type="PROSITE" id="PS01217">
    <property type="entry name" value="SUCCINYL_COA_LIG_3"/>
    <property type="match status" value="1"/>
</dbReference>
<accession>A0A7J3Y0R8</accession>
<keyword evidence="2 7" id="KW-0436">Ligase</keyword>
<proteinExistence type="inferred from homology"/>
<evidence type="ECO:0000256" key="5">
    <source>
        <dbReference type="ARBA" id="ARBA00022840"/>
    </source>
</evidence>
<comment type="subunit">
    <text evidence="7">Heterotetramer of two alpha and two beta subunits.</text>
</comment>
<evidence type="ECO:0000256" key="3">
    <source>
        <dbReference type="ARBA" id="ARBA00022723"/>
    </source>
</evidence>
<sequence>MRLLEYEAKEIFRAYGIRTPEGVVCKTPEEAGEAVAKLGSSVIKAQVPVGGRGLAGGVRFAESPDEAYRLAGEILSKDIKGSRVESLLVEKKVCVSRELYLSLTIDRASRSLIYIASKIGGVEIEDLARENPESIIKLNINPYIGFSPYIARTIASFIDLPVQAWGEIERIVAGLYRIMVDYDAELVEINPLAVDCSGSLIALDAKILVDDNSLFRHPDLNNLKYRELTSEERSARERGFTYVSLEGYIGVIGNGAGLTMATMDLIEFYGGKPANFLDVWSGGGASRDRVKEAVKLLLENPRVRVVLVNIFGGMTRCDEVALGVKQAIEETGLKKPVVVRLMGTNQEEGARILREAGLLVYEDVDEAVRRAVEISRGGVV</sequence>
<evidence type="ECO:0000256" key="6">
    <source>
        <dbReference type="ARBA" id="ARBA00022842"/>
    </source>
</evidence>
<dbReference type="EMBL" id="DRYK01000089">
    <property type="protein sequence ID" value="HHP68526.1"/>
    <property type="molecule type" value="Genomic_DNA"/>
</dbReference>
<dbReference type="InterPro" id="IPR017866">
    <property type="entry name" value="Succ-CoA_synthase_bsu_CS"/>
</dbReference>
<dbReference type="Gene3D" id="3.30.470.20">
    <property type="entry name" value="ATP-grasp fold, B domain"/>
    <property type="match status" value="1"/>
</dbReference>
<dbReference type="NCBIfam" id="NF001913">
    <property type="entry name" value="PRK00696.1"/>
    <property type="match status" value="1"/>
</dbReference>
<keyword evidence="4 7" id="KW-0547">Nucleotide-binding</keyword>
<dbReference type="SUPFAM" id="SSF52210">
    <property type="entry name" value="Succinyl-CoA synthetase domains"/>
    <property type="match status" value="1"/>
</dbReference>
<dbReference type="EC" id="6.2.1.5" evidence="7"/>
<dbReference type="GO" id="GO:0006104">
    <property type="term" value="P:succinyl-CoA metabolic process"/>
    <property type="evidence" value="ECO:0007669"/>
    <property type="project" value="TreeGrafter"/>
</dbReference>
<evidence type="ECO:0000256" key="2">
    <source>
        <dbReference type="ARBA" id="ARBA00022598"/>
    </source>
</evidence>
<comment type="function">
    <text evidence="7">Succinyl-CoA synthetase functions in the citric acid cycle (TCA), coupling the hydrolysis of succinyl-CoA to the synthesis of either ATP or GTP and thus represents the only step of substrate-level phosphorylation in the TCA. The beta subunit provides nucleotide specificity of the enzyme and binds the substrate succinate, while the binding sites for coenzyme A and phosphate are found in the alpha subunit.</text>
</comment>
<dbReference type="InterPro" id="IPR016102">
    <property type="entry name" value="Succinyl-CoA_synth-like"/>
</dbReference>
<dbReference type="PROSITE" id="PS50975">
    <property type="entry name" value="ATP_GRASP"/>
    <property type="match status" value="1"/>
</dbReference>
<evidence type="ECO:0000256" key="4">
    <source>
        <dbReference type="ARBA" id="ARBA00022741"/>
    </source>
</evidence>
<dbReference type="GO" id="GO:0042709">
    <property type="term" value="C:succinate-CoA ligase complex"/>
    <property type="evidence" value="ECO:0007669"/>
    <property type="project" value="TreeGrafter"/>
</dbReference>
<dbReference type="GO" id="GO:0000287">
    <property type="term" value="F:magnesium ion binding"/>
    <property type="evidence" value="ECO:0007669"/>
    <property type="project" value="UniProtKB-UniRule"/>
</dbReference>
<comment type="similarity">
    <text evidence="7">Belongs to the succinate/malate CoA ligase beta subunit family.</text>
</comment>
<dbReference type="FunFam" id="3.30.470.20:FF:000002">
    <property type="entry name" value="Succinate--CoA ligase [ADP-forming] subunit beta"/>
    <property type="match status" value="1"/>
</dbReference>
<dbReference type="NCBIfam" id="TIGR01016">
    <property type="entry name" value="sucCoAbeta"/>
    <property type="match status" value="1"/>
</dbReference>
<dbReference type="GO" id="GO:0004775">
    <property type="term" value="F:succinate-CoA ligase (ADP-forming) activity"/>
    <property type="evidence" value="ECO:0007669"/>
    <property type="project" value="UniProtKB-UniRule"/>
</dbReference>
<name>A0A7J3Y0R8_9CREN</name>
<keyword evidence="3 7" id="KW-0479">Metal-binding</keyword>
<gene>
    <name evidence="7" type="primary">sucC</name>
    <name evidence="9" type="ORF">ENM60_07095</name>
</gene>
<dbReference type="PANTHER" id="PTHR11815:SF10">
    <property type="entry name" value="SUCCINATE--COA LIGASE [GDP-FORMING] SUBUNIT BETA, MITOCHONDRIAL"/>
    <property type="match status" value="1"/>
</dbReference>
<dbReference type="GO" id="GO:0006099">
    <property type="term" value="P:tricarboxylic acid cycle"/>
    <property type="evidence" value="ECO:0007669"/>
    <property type="project" value="UniProtKB-UniRule"/>
</dbReference>
<feature type="binding site" evidence="7">
    <location>
        <position position="98"/>
    </location>
    <ligand>
        <name>ATP</name>
        <dbReference type="ChEBI" id="CHEBI:30616"/>
    </ligand>
</feature>
<reference evidence="9" key="1">
    <citation type="journal article" date="2020" name="mSystems">
        <title>Genome- and Community-Level Interaction Insights into Carbon Utilization and Element Cycling Functions of Hydrothermarchaeota in Hydrothermal Sediment.</title>
        <authorList>
            <person name="Zhou Z."/>
            <person name="Liu Y."/>
            <person name="Xu W."/>
            <person name="Pan J."/>
            <person name="Luo Z.H."/>
            <person name="Li M."/>
        </authorList>
    </citation>
    <scope>NUCLEOTIDE SEQUENCE [LARGE SCALE GENOMIC DNA]</scope>
    <source>
        <strain evidence="9">SpSt-110</strain>
    </source>
</reference>
<dbReference type="InterPro" id="IPR005809">
    <property type="entry name" value="Succ_CoA_ligase-like_bsu"/>
</dbReference>
<dbReference type="InterPro" id="IPR013815">
    <property type="entry name" value="ATP_grasp_subdomain_1"/>
</dbReference>
<evidence type="ECO:0000259" key="8">
    <source>
        <dbReference type="PROSITE" id="PS50975"/>
    </source>
</evidence>
<feature type="binding site" evidence="7">
    <location>
        <position position="44"/>
    </location>
    <ligand>
        <name>ATP</name>
        <dbReference type="ChEBI" id="CHEBI:30616"/>
    </ligand>
</feature>
<feature type="binding site" evidence="7">
    <location>
        <position position="204"/>
    </location>
    <ligand>
        <name>Mg(2+)</name>
        <dbReference type="ChEBI" id="CHEBI:18420"/>
    </ligand>
</feature>
<dbReference type="PANTHER" id="PTHR11815">
    <property type="entry name" value="SUCCINYL-COA SYNTHETASE BETA CHAIN"/>
    <property type="match status" value="1"/>
</dbReference>
<comment type="caution">
    <text evidence="7">Lacks conserved residue(s) required for the propagation of feature annotation.</text>
</comment>
<dbReference type="GO" id="GO:0005524">
    <property type="term" value="F:ATP binding"/>
    <property type="evidence" value="ECO:0007669"/>
    <property type="project" value="UniProtKB-UniRule"/>
</dbReference>
<feature type="binding site" evidence="7">
    <location>
        <begin position="51"/>
        <end position="53"/>
    </location>
    <ligand>
        <name>ATP</name>
        <dbReference type="ChEBI" id="CHEBI:30616"/>
    </ligand>
</feature>
<dbReference type="Pfam" id="PF08442">
    <property type="entry name" value="ATP-grasp_2"/>
    <property type="match status" value="1"/>
</dbReference>
<comment type="catalytic activity">
    <reaction evidence="7">
        <text>GTP + succinate + CoA = succinyl-CoA + GDP + phosphate</text>
        <dbReference type="Rhea" id="RHEA:22120"/>
        <dbReference type="ChEBI" id="CHEBI:30031"/>
        <dbReference type="ChEBI" id="CHEBI:37565"/>
        <dbReference type="ChEBI" id="CHEBI:43474"/>
        <dbReference type="ChEBI" id="CHEBI:57287"/>
        <dbReference type="ChEBI" id="CHEBI:57292"/>
        <dbReference type="ChEBI" id="CHEBI:58189"/>
    </reaction>
</comment>
<feature type="domain" description="ATP-grasp" evidence="8">
    <location>
        <begin position="9"/>
        <end position="229"/>
    </location>
</feature>
<organism evidence="9">
    <name type="scientific">Thermogladius calderae</name>
    <dbReference type="NCBI Taxonomy" id="1200300"/>
    <lineage>
        <taxon>Archaea</taxon>
        <taxon>Thermoproteota</taxon>
        <taxon>Thermoprotei</taxon>
        <taxon>Desulfurococcales</taxon>
        <taxon>Desulfurococcaceae</taxon>
        <taxon>Thermogladius</taxon>
    </lineage>
</organism>
<dbReference type="Pfam" id="PF00549">
    <property type="entry name" value="Ligase_CoA"/>
    <property type="match status" value="1"/>
</dbReference>
<dbReference type="InterPro" id="IPR013650">
    <property type="entry name" value="ATP-grasp_succ-CoA_synth-type"/>
</dbReference>
<feature type="binding site" evidence="7">
    <location>
        <position position="90"/>
    </location>
    <ligand>
        <name>ATP</name>
        <dbReference type="ChEBI" id="CHEBI:30616"/>
    </ligand>
</feature>
<comment type="cofactor">
    <cofactor evidence="7">
        <name>Mg(2+)</name>
        <dbReference type="ChEBI" id="CHEBI:18420"/>
    </cofactor>
    <text evidence="7">Binds 1 Mg(2+) ion per subunit.</text>
</comment>
<feature type="binding site" evidence="7">
    <location>
        <position position="93"/>
    </location>
    <ligand>
        <name>ATP</name>
        <dbReference type="ChEBI" id="CHEBI:30616"/>
    </ligand>
</feature>
<dbReference type="Gene3D" id="3.40.50.261">
    <property type="entry name" value="Succinyl-CoA synthetase domains"/>
    <property type="match status" value="1"/>
</dbReference>
<keyword evidence="1 7" id="KW-0816">Tricarboxylic acid cycle</keyword>
<keyword evidence="5 7" id="KW-0067">ATP-binding</keyword>
<protein>
    <recommendedName>
        <fullName evidence="7">Succinate--CoA ligase [ADP-forming] subunit beta</fullName>
        <ecNumber evidence="7">6.2.1.5</ecNumber>
    </recommendedName>
    <alternativeName>
        <fullName evidence="7">Succinyl-CoA synthetase subunit beta</fullName>
        <shortName evidence="7">SCS-beta</shortName>
    </alternativeName>
</protein>
<dbReference type="InterPro" id="IPR011761">
    <property type="entry name" value="ATP-grasp"/>
</dbReference>
<dbReference type="SUPFAM" id="SSF56059">
    <property type="entry name" value="Glutathione synthetase ATP-binding domain-like"/>
    <property type="match status" value="1"/>
</dbReference>
<evidence type="ECO:0000256" key="7">
    <source>
        <dbReference type="HAMAP-Rule" id="MF_00558"/>
    </source>
</evidence>
<evidence type="ECO:0000313" key="9">
    <source>
        <dbReference type="EMBL" id="HHP68526.1"/>
    </source>
</evidence>
<dbReference type="Gene3D" id="3.30.1490.20">
    <property type="entry name" value="ATP-grasp fold, A domain"/>
    <property type="match status" value="1"/>
</dbReference>
<keyword evidence="6 7" id="KW-0460">Magnesium</keyword>
<dbReference type="UniPathway" id="UPA00223">
    <property type="reaction ID" value="UER00999"/>
</dbReference>
<evidence type="ECO:0000256" key="1">
    <source>
        <dbReference type="ARBA" id="ARBA00022532"/>
    </source>
</evidence>
<feature type="binding site" evidence="7">
    <location>
        <position position="254"/>
    </location>
    <ligand>
        <name>substrate</name>
        <note>ligand shared with subunit alpha</note>
    </ligand>
</feature>
<comment type="catalytic activity">
    <reaction evidence="7">
        <text>succinate + ATP + CoA = succinyl-CoA + ADP + phosphate</text>
        <dbReference type="Rhea" id="RHEA:17661"/>
        <dbReference type="ChEBI" id="CHEBI:30031"/>
        <dbReference type="ChEBI" id="CHEBI:30616"/>
        <dbReference type="ChEBI" id="CHEBI:43474"/>
        <dbReference type="ChEBI" id="CHEBI:57287"/>
        <dbReference type="ChEBI" id="CHEBI:57292"/>
        <dbReference type="ChEBI" id="CHEBI:456216"/>
        <dbReference type="EC" id="6.2.1.5"/>
    </reaction>
</comment>